<sequence>MSPTTIFLVGAPTFSSLRWDEGGLLSESIPPFQSLNAAGEIGAVSPETDAVKWRLLRRPIIPETPQTTALSEAPGAAQFLITHDLATSNTVQTVISEDSELSQFYDHSFTIHETSEFSDLGPPTQDSVLGSSLWAASTETSLATNDEGETPPLRPSIRGGVTNLQDIPSASYLISIEPQTMTVNIIVAIITIRPPRRIVTRQWGKELDLIEAVVGDETRTGFGVTFWLPPQSDGVATHGSDNQRGEDLRKALMLLRPRDIVYDRPSTPATGRCNGRGRDLQAARYLEPRGQER</sequence>
<dbReference type="SUPFAM" id="SSF50249">
    <property type="entry name" value="Nucleic acid-binding proteins"/>
    <property type="match status" value="1"/>
</dbReference>
<dbReference type="Proteomes" id="UP001610432">
    <property type="component" value="Unassembled WGS sequence"/>
</dbReference>
<dbReference type="InterPro" id="IPR012340">
    <property type="entry name" value="NA-bd_OB-fold"/>
</dbReference>
<reference evidence="2 3" key="1">
    <citation type="submission" date="2024-07" db="EMBL/GenBank/DDBJ databases">
        <title>Section-level genome sequencing and comparative genomics of Aspergillus sections Usti and Cavernicolus.</title>
        <authorList>
            <consortium name="Lawrence Berkeley National Laboratory"/>
            <person name="Nybo J.L."/>
            <person name="Vesth T.C."/>
            <person name="Theobald S."/>
            <person name="Frisvad J.C."/>
            <person name="Larsen T.O."/>
            <person name="Kjaerboelling I."/>
            <person name="Rothschild-Mancinelli K."/>
            <person name="Lyhne E.K."/>
            <person name="Kogle M.E."/>
            <person name="Barry K."/>
            <person name="Clum A."/>
            <person name="Na H."/>
            <person name="Ledsgaard L."/>
            <person name="Lin J."/>
            <person name="Lipzen A."/>
            <person name="Kuo A."/>
            <person name="Riley R."/>
            <person name="Mondo S."/>
            <person name="Labutti K."/>
            <person name="Haridas S."/>
            <person name="Pangalinan J."/>
            <person name="Salamov A.A."/>
            <person name="Simmons B.A."/>
            <person name="Magnuson J.K."/>
            <person name="Chen J."/>
            <person name="Drula E."/>
            <person name="Henrissat B."/>
            <person name="Wiebenga A."/>
            <person name="Lubbers R.J."/>
            <person name="Gomes A.C."/>
            <person name="Macurrencykelacurrency M.R."/>
            <person name="Stajich J."/>
            <person name="Grigoriev I.V."/>
            <person name="Mortensen U.H."/>
            <person name="De Vries R.P."/>
            <person name="Baker S.E."/>
            <person name="Andersen M.R."/>
        </authorList>
    </citation>
    <scope>NUCLEOTIDE SEQUENCE [LARGE SCALE GENOMIC DNA]</scope>
    <source>
        <strain evidence="2 3">CBS 449.75</strain>
    </source>
</reference>
<evidence type="ECO:0000256" key="1">
    <source>
        <dbReference type="SAM" id="MobiDB-lite"/>
    </source>
</evidence>
<accession>A0ABR4LPU3</accession>
<dbReference type="EMBL" id="JBFXLQ010000024">
    <property type="protein sequence ID" value="KAL2866559.1"/>
    <property type="molecule type" value="Genomic_DNA"/>
</dbReference>
<dbReference type="GeneID" id="98144352"/>
<evidence type="ECO:0000313" key="3">
    <source>
        <dbReference type="Proteomes" id="UP001610432"/>
    </source>
</evidence>
<organism evidence="2 3">
    <name type="scientific">Aspergillus lucknowensis</name>
    <dbReference type="NCBI Taxonomy" id="176173"/>
    <lineage>
        <taxon>Eukaryota</taxon>
        <taxon>Fungi</taxon>
        <taxon>Dikarya</taxon>
        <taxon>Ascomycota</taxon>
        <taxon>Pezizomycotina</taxon>
        <taxon>Eurotiomycetes</taxon>
        <taxon>Eurotiomycetidae</taxon>
        <taxon>Eurotiales</taxon>
        <taxon>Aspergillaceae</taxon>
        <taxon>Aspergillus</taxon>
        <taxon>Aspergillus subgen. Nidulantes</taxon>
    </lineage>
</organism>
<dbReference type="RefSeq" id="XP_070885538.1">
    <property type="nucleotide sequence ID" value="XM_071029280.1"/>
</dbReference>
<gene>
    <name evidence="2" type="ORF">BJX67DRAFT_355110</name>
</gene>
<feature type="region of interest" description="Disordered" evidence="1">
    <location>
        <begin position="140"/>
        <end position="159"/>
    </location>
</feature>
<name>A0ABR4LPU3_9EURO</name>
<keyword evidence="3" id="KW-1185">Reference proteome</keyword>
<comment type="caution">
    <text evidence="2">The sequence shown here is derived from an EMBL/GenBank/DDBJ whole genome shotgun (WGS) entry which is preliminary data.</text>
</comment>
<proteinExistence type="predicted"/>
<protein>
    <submittedName>
        <fullName evidence="2">Uncharacterized protein</fullName>
    </submittedName>
</protein>
<evidence type="ECO:0000313" key="2">
    <source>
        <dbReference type="EMBL" id="KAL2866559.1"/>
    </source>
</evidence>